<reference evidence="2 3" key="1">
    <citation type="submission" date="2024-02" db="EMBL/GenBank/DDBJ databases">
        <authorList>
            <person name="Chen Y."/>
            <person name="Shah S."/>
            <person name="Dougan E. K."/>
            <person name="Thang M."/>
            <person name="Chan C."/>
        </authorList>
    </citation>
    <scope>NUCLEOTIDE SEQUENCE [LARGE SCALE GENOMIC DNA]</scope>
</reference>
<name>A0ABP0IDY0_9DINO</name>
<accession>A0ABP0IDY0</accession>
<protein>
    <submittedName>
        <fullName evidence="2">Uncharacterized protein</fullName>
    </submittedName>
</protein>
<organism evidence="2 3">
    <name type="scientific">Durusdinium trenchii</name>
    <dbReference type="NCBI Taxonomy" id="1381693"/>
    <lineage>
        <taxon>Eukaryota</taxon>
        <taxon>Sar</taxon>
        <taxon>Alveolata</taxon>
        <taxon>Dinophyceae</taxon>
        <taxon>Suessiales</taxon>
        <taxon>Symbiodiniaceae</taxon>
        <taxon>Durusdinium</taxon>
    </lineage>
</organism>
<keyword evidence="3" id="KW-1185">Reference proteome</keyword>
<evidence type="ECO:0000313" key="2">
    <source>
        <dbReference type="EMBL" id="CAK8999489.1"/>
    </source>
</evidence>
<proteinExistence type="predicted"/>
<feature type="region of interest" description="Disordered" evidence="1">
    <location>
        <begin position="1"/>
        <end position="84"/>
    </location>
</feature>
<dbReference type="EMBL" id="CAXAMM010003335">
    <property type="protein sequence ID" value="CAK8999489.1"/>
    <property type="molecule type" value="Genomic_DNA"/>
</dbReference>
<evidence type="ECO:0000313" key="3">
    <source>
        <dbReference type="Proteomes" id="UP001642464"/>
    </source>
</evidence>
<feature type="region of interest" description="Disordered" evidence="1">
    <location>
        <begin position="121"/>
        <end position="153"/>
    </location>
</feature>
<comment type="caution">
    <text evidence="2">The sequence shown here is derived from an EMBL/GenBank/DDBJ whole genome shotgun (WGS) entry which is preliminary data.</text>
</comment>
<dbReference type="Proteomes" id="UP001642464">
    <property type="component" value="Unassembled WGS sequence"/>
</dbReference>
<gene>
    <name evidence="2" type="ORF">SCF082_LOCUS6071</name>
</gene>
<sequence length="352" mass="39342">MLFQDEPDETEGPALFQNEPDELQPHPLQDEPDEPDEPKQRPIPARDVQGGHAVLFQEEPDEDSASDTSGFEADGENEDDAGSHQQTVQLNFDIMTKFLESKLCRIGESASQTSGQILKKRRYNNENRANKAAKARAMREQAQKQDEDDSTDLDIAPSEFEDNTEELADFLQANAYSDRSVPLETRLGALKLYRAHLVSQYSDRCSFWSLRDLSADHLSRTVTLITDGADQARYMIPRDPTMRPSYRSSKLQRPKLELHGCWAAGWVLRLALLEEDTIHGSGMVHELVSLVIEDIMRLAASKGVAPPDTLVLVGDNTVKELKNSTNLLYLASLIQHSRFKLLGLVAGVTLAL</sequence>
<evidence type="ECO:0000256" key="1">
    <source>
        <dbReference type="SAM" id="MobiDB-lite"/>
    </source>
</evidence>
<feature type="compositionally biased region" description="Acidic residues" evidence="1">
    <location>
        <begin position="1"/>
        <end position="11"/>
    </location>
</feature>